<dbReference type="EC" id="2.7.13.3" evidence="2"/>
<name>A0A9X4QUK1_9BACL</name>
<comment type="catalytic activity">
    <reaction evidence="1">
        <text>ATP + protein L-histidine = ADP + protein N-phospho-L-histidine.</text>
        <dbReference type="EC" id="2.7.13.3"/>
    </reaction>
</comment>
<keyword evidence="4" id="KW-0808">Transferase</keyword>
<gene>
    <name evidence="7" type="ORF">OMP40_25630</name>
</gene>
<evidence type="ECO:0000313" key="7">
    <source>
        <dbReference type="EMBL" id="MDG0812351.1"/>
    </source>
</evidence>
<organism evidence="7 8">
    <name type="scientific">Cohnella rhizosphaerae</name>
    <dbReference type="NCBI Taxonomy" id="1457232"/>
    <lineage>
        <taxon>Bacteria</taxon>
        <taxon>Bacillati</taxon>
        <taxon>Bacillota</taxon>
        <taxon>Bacilli</taxon>
        <taxon>Bacillales</taxon>
        <taxon>Paenibacillaceae</taxon>
        <taxon>Cohnella</taxon>
    </lineage>
</organism>
<dbReference type="InterPro" id="IPR036097">
    <property type="entry name" value="HisK_dim/P_sf"/>
</dbReference>
<accession>A0A9X4QUK1</accession>
<keyword evidence="4" id="KW-0418">Kinase</keyword>
<evidence type="ECO:0000256" key="3">
    <source>
        <dbReference type="ARBA" id="ARBA00022553"/>
    </source>
</evidence>
<feature type="domain" description="Signal transduction histidine kinase dimerisation/phosphoacceptor" evidence="6">
    <location>
        <begin position="1"/>
        <end position="44"/>
    </location>
</feature>
<dbReference type="Proteomes" id="UP001153404">
    <property type="component" value="Unassembled WGS sequence"/>
</dbReference>
<dbReference type="Gene3D" id="1.10.287.130">
    <property type="match status" value="1"/>
</dbReference>
<protein>
    <recommendedName>
        <fullName evidence="2">histidine kinase</fullName>
        <ecNumber evidence="2">2.7.13.3</ecNumber>
    </recommendedName>
</protein>
<evidence type="ECO:0000256" key="5">
    <source>
        <dbReference type="ARBA" id="ARBA00023012"/>
    </source>
</evidence>
<keyword evidence="3" id="KW-0597">Phosphoprotein</keyword>
<dbReference type="PANTHER" id="PTHR45339">
    <property type="entry name" value="HYBRID SIGNAL TRANSDUCTION HISTIDINE KINASE J"/>
    <property type="match status" value="1"/>
</dbReference>
<dbReference type="InterPro" id="IPR003661">
    <property type="entry name" value="HisK_dim/P_dom"/>
</dbReference>
<dbReference type="PANTHER" id="PTHR45339:SF1">
    <property type="entry name" value="HYBRID SIGNAL TRANSDUCTION HISTIDINE KINASE J"/>
    <property type="match status" value="1"/>
</dbReference>
<reference evidence="7" key="1">
    <citation type="submission" date="2022-10" db="EMBL/GenBank/DDBJ databases">
        <title>Comparative genomic analysis of Cohnella hashimotonis sp. nov., isolated from the International Space Station.</title>
        <authorList>
            <person name="Simpson A."/>
            <person name="Venkateswaran K."/>
        </authorList>
    </citation>
    <scope>NUCLEOTIDE SEQUENCE</scope>
    <source>
        <strain evidence="7">DSM 28161</strain>
    </source>
</reference>
<keyword evidence="5" id="KW-0902">Two-component regulatory system</keyword>
<dbReference type="Pfam" id="PF00512">
    <property type="entry name" value="HisKA"/>
    <property type="match status" value="1"/>
</dbReference>
<dbReference type="SUPFAM" id="SSF47384">
    <property type="entry name" value="Homodimeric domain of signal transducing histidine kinase"/>
    <property type="match status" value="1"/>
</dbReference>
<dbReference type="AlphaFoldDB" id="A0A9X4QUK1"/>
<sequence length="56" mass="6191">MLDLLRESGLTSEQAELAEIVANNGNTLLKIVNDVLDLSRIEAGRMELEQELFFAG</sequence>
<proteinExistence type="predicted"/>
<dbReference type="EMBL" id="JAPDIA010000008">
    <property type="protein sequence ID" value="MDG0812351.1"/>
    <property type="molecule type" value="Genomic_DNA"/>
</dbReference>
<dbReference type="GO" id="GO:0000155">
    <property type="term" value="F:phosphorelay sensor kinase activity"/>
    <property type="evidence" value="ECO:0007669"/>
    <property type="project" value="InterPro"/>
</dbReference>
<keyword evidence="8" id="KW-1185">Reference proteome</keyword>
<evidence type="ECO:0000256" key="2">
    <source>
        <dbReference type="ARBA" id="ARBA00012438"/>
    </source>
</evidence>
<evidence type="ECO:0000259" key="6">
    <source>
        <dbReference type="Pfam" id="PF00512"/>
    </source>
</evidence>
<evidence type="ECO:0000256" key="4">
    <source>
        <dbReference type="ARBA" id="ARBA00022777"/>
    </source>
</evidence>
<evidence type="ECO:0000313" key="8">
    <source>
        <dbReference type="Proteomes" id="UP001153404"/>
    </source>
</evidence>
<comment type="caution">
    <text evidence="7">The sequence shown here is derived from an EMBL/GenBank/DDBJ whole genome shotgun (WGS) entry which is preliminary data.</text>
</comment>
<evidence type="ECO:0000256" key="1">
    <source>
        <dbReference type="ARBA" id="ARBA00000085"/>
    </source>
</evidence>